<accession>A0ABX3WT06</accession>
<evidence type="ECO:0000313" key="1">
    <source>
        <dbReference type="EMBL" id="OSJ21200.1"/>
    </source>
</evidence>
<evidence type="ECO:0008006" key="3">
    <source>
        <dbReference type="Google" id="ProtNLM"/>
    </source>
</evidence>
<keyword evidence="2" id="KW-1185">Reference proteome</keyword>
<reference evidence="1 2" key="1">
    <citation type="submission" date="2017-03" db="EMBL/GenBank/DDBJ databases">
        <title>Whole genome sequences of fourteen strains of Bradyrhizobium canariense and one strain of Bradyrhizobium japonicum isolated from Lupinus (Papilionoideae: Genisteae) species in Algeria.</title>
        <authorList>
            <person name="Crovadore J."/>
            <person name="Chekireb D."/>
            <person name="Brachmann A."/>
            <person name="Chablais R."/>
            <person name="Cochard B."/>
            <person name="Lefort F."/>
        </authorList>
    </citation>
    <scope>NUCLEOTIDE SEQUENCE [LARGE SCALE GENOMIC DNA]</scope>
    <source>
        <strain evidence="1 2">UBMAN05</strain>
    </source>
</reference>
<protein>
    <recommendedName>
        <fullName evidence="3">DUF488 domain-containing protein</fullName>
    </recommendedName>
</protein>
<dbReference type="Proteomes" id="UP000193884">
    <property type="component" value="Unassembled WGS sequence"/>
</dbReference>
<proteinExistence type="predicted"/>
<dbReference type="PANTHER" id="PTHR36849:SF1">
    <property type="entry name" value="CYTOPLASMIC PROTEIN"/>
    <property type="match status" value="1"/>
</dbReference>
<organism evidence="1 2">
    <name type="scientific">Bradyrhizobium canariense</name>
    <dbReference type="NCBI Taxonomy" id="255045"/>
    <lineage>
        <taxon>Bacteria</taxon>
        <taxon>Pseudomonadati</taxon>
        <taxon>Pseudomonadota</taxon>
        <taxon>Alphaproteobacteria</taxon>
        <taxon>Hyphomicrobiales</taxon>
        <taxon>Nitrobacteraceae</taxon>
        <taxon>Bradyrhizobium</taxon>
    </lineage>
</organism>
<gene>
    <name evidence="1" type="ORF">BST63_35785</name>
</gene>
<sequence>MSRHSCRLGVKRVYELPEGSDGTRVLVDRIWPRGLTKEHASVDVWLKDIAPSGGLRTWFGHDRNRWREFHKRYFEELRANRAAVEHLTNLALTGKVTLLFGAHDTKRNNAVVLADYLAAR</sequence>
<dbReference type="InterPro" id="IPR052552">
    <property type="entry name" value="YeaO-like"/>
</dbReference>
<evidence type="ECO:0000313" key="2">
    <source>
        <dbReference type="Proteomes" id="UP000193884"/>
    </source>
</evidence>
<dbReference type="RefSeq" id="WP_009859355.1">
    <property type="nucleotide sequence ID" value="NZ_NAFJ01000157.1"/>
</dbReference>
<comment type="caution">
    <text evidence="1">The sequence shown here is derived from an EMBL/GenBank/DDBJ whole genome shotgun (WGS) entry which is preliminary data.</text>
</comment>
<name>A0ABX3WT06_9BRAD</name>
<dbReference type="PANTHER" id="PTHR36849">
    <property type="entry name" value="CYTOPLASMIC PROTEIN-RELATED"/>
    <property type="match status" value="1"/>
</dbReference>
<dbReference type="Pfam" id="PF22752">
    <property type="entry name" value="DUF488-N3i"/>
    <property type="match status" value="1"/>
</dbReference>
<dbReference type="EMBL" id="NAFK01000177">
    <property type="protein sequence ID" value="OSJ21200.1"/>
    <property type="molecule type" value="Genomic_DNA"/>
</dbReference>